<dbReference type="Pfam" id="PF01933">
    <property type="entry name" value="CofD"/>
    <property type="match status" value="1"/>
</dbReference>
<accession>A0A2R5GK56</accession>
<proteinExistence type="predicted"/>
<dbReference type="GO" id="GO:0043743">
    <property type="term" value="F:LPPG:FO 2-phospho-L-lactate transferase activity"/>
    <property type="evidence" value="ECO:0007669"/>
    <property type="project" value="InterPro"/>
</dbReference>
<dbReference type="PANTHER" id="PTHR31240">
    <property type="entry name" value="MATERNAL EFFECT EMBRYO ARREST 18"/>
    <property type="match status" value="1"/>
</dbReference>
<dbReference type="GO" id="GO:0006508">
    <property type="term" value="P:proteolysis"/>
    <property type="evidence" value="ECO:0007669"/>
    <property type="project" value="UniProtKB-KW"/>
</dbReference>
<feature type="region of interest" description="Disordered" evidence="1">
    <location>
        <begin position="1"/>
        <end position="33"/>
    </location>
</feature>
<dbReference type="InterPro" id="IPR038136">
    <property type="entry name" value="CofD-like_dom_sf"/>
</dbReference>
<evidence type="ECO:0000256" key="1">
    <source>
        <dbReference type="SAM" id="MobiDB-lite"/>
    </source>
</evidence>
<organism evidence="2 3">
    <name type="scientific">Hondaea fermentalgiana</name>
    <dbReference type="NCBI Taxonomy" id="2315210"/>
    <lineage>
        <taxon>Eukaryota</taxon>
        <taxon>Sar</taxon>
        <taxon>Stramenopiles</taxon>
        <taxon>Bigyra</taxon>
        <taxon>Labyrinthulomycetes</taxon>
        <taxon>Thraustochytrida</taxon>
        <taxon>Thraustochytriidae</taxon>
        <taxon>Hondaea</taxon>
    </lineage>
</organism>
<dbReference type="InterPro" id="IPR002882">
    <property type="entry name" value="CofD"/>
</dbReference>
<feature type="region of interest" description="Disordered" evidence="1">
    <location>
        <begin position="254"/>
        <end position="278"/>
    </location>
</feature>
<dbReference type="OrthoDB" id="10267139at2759"/>
<dbReference type="EMBL" id="BEYU01000094">
    <property type="protein sequence ID" value="GBG31257.1"/>
    <property type="molecule type" value="Genomic_DNA"/>
</dbReference>
<keyword evidence="2" id="KW-0645">Protease</keyword>
<dbReference type="CDD" id="cd07187">
    <property type="entry name" value="YvcK_like"/>
    <property type="match status" value="1"/>
</dbReference>
<sequence>MGTRGDATSGEGWAPLARPGSASGPRRDVRTPSGWSVVTESEDAVDGEHQGPLVVFSGGTAFNSTASVLKRRTTSVAYVLPVSDDGGSTKVIVDVLGGPAVGDIRSRCLRLSNDRTREGLAVRNLLGYRLDADDEEFARAEWLRIVEGSHALWINVGDPYKHTIRAFLVHFHTQVLSSGAASKFTYANGSIGNFFFAGARTFFQSIEAAIFMYHRVSGVPPRSEVLPVIVSERRISLAAELASGVVLRGQNTISHPTATKPRAQHESGHASSSTVVSKEDTIPLASPIKRVFYLSSDGDHEVVPAANPAVIRELAAARAIVFGMGSLYTSIVPCLVLPGVGEAVRDAQVPKLLLLNGTPDRESGDLAASGFVHAITNALNRKGTSAEIDCPVSAYITKVVVAKGSQVQVDLAALETIGVEVVPCKSVERASKDGSRTLVHFDTAALSDLLAAL</sequence>
<dbReference type="Proteomes" id="UP000241890">
    <property type="component" value="Unassembled WGS sequence"/>
</dbReference>
<dbReference type="Gene3D" id="3.40.50.10680">
    <property type="entry name" value="CofD-like domains"/>
    <property type="match status" value="1"/>
</dbReference>
<name>A0A2R5GK56_9STRA</name>
<dbReference type="GO" id="GO:0008233">
    <property type="term" value="F:peptidase activity"/>
    <property type="evidence" value="ECO:0007669"/>
    <property type="project" value="UniProtKB-KW"/>
</dbReference>
<reference evidence="2 3" key="1">
    <citation type="submission" date="2017-12" db="EMBL/GenBank/DDBJ databases">
        <title>Sequencing, de novo assembly and annotation of complete genome of a new Thraustochytrid species, strain FCC1311.</title>
        <authorList>
            <person name="Sedici K."/>
            <person name="Godart F."/>
            <person name="Aiese Cigliano R."/>
            <person name="Sanseverino W."/>
            <person name="Barakat M."/>
            <person name="Ortet P."/>
            <person name="Marechal E."/>
            <person name="Cagnac O."/>
            <person name="Amato A."/>
        </authorList>
    </citation>
    <scope>NUCLEOTIDE SEQUENCE [LARGE SCALE GENOMIC DNA]</scope>
</reference>
<keyword evidence="3" id="KW-1185">Reference proteome</keyword>
<dbReference type="SUPFAM" id="SSF142338">
    <property type="entry name" value="CofD-like"/>
    <property type="match status" value="1"/>
</dbReference>
<evidence type="ECO:0000313" key="3">
    <source>
        <dbReference type="Proteomes" id="UP000241890"/>
    </source>
</evidence>
<dbReference type="PANTHER" id="PTHR31240:SF0">
    <property type="entry name" value="MATERNAL EFFECT EMBRYO ARREST 18"/>
    <property type="match status" value="1"/>
</dbReference>
<evidence type="ECO:0000313" key="2">
    <source>
        <dbReference type="EMBL" id="GBG31257.1"/>
    </source>
</evidence>
<dbReference type="InParanoid" id="A0A2R5GK56"/>
<comment type="caution">
    <text evidence="2">The sequence shown here is derived from an EMBL/GenBank/DDBJ whole genome shotgun (WGS) entry which is preliminary data.</text>
</comment>
<protein>
    <submittedName>
        <fullName evidence="2">Subtilisin-like protease SBT4.13</fullName>
    </submittedName>
</protein>
<dbReference type="AlphaFoldDB" id="A0A2R5GK56"/>
<keyword evidence="2" id="KW-0378">Hydrolase</keyword>
<gene>
    <name evidence="2" type="ORF">FCC1311_074782</name>
</gene>